<feature type="domain" description="Guanylate kinase-like" evidence="2">
    <location>
        <begin position="5"/>
        <end position="197"/>
    </location>
</feature>
<evidence type="ECO:0000256" key="1">
    <source>
        <dbReference type="ARBA" id="ARBA00022679"/>
    </source>
</evidence>
<sequence length="208" mass="24510">MKLTKPIFVLAGKTLSGKTTLLNYLIDECHMNNHKKVEKVVTITTRPKRPGEMDGKDYYFITNDQFDKMVKENKIIAPREYHVATGEVWKYGIEKGFENEYEIPVVVTDVQGIKDLKKEFGAHNVIVFYKEISTILQLKRAMSRKENSRDEQIRRIISDDEDFKHIWEWADYILDDEESNMPDDAGFMLNQVDYEIDQFNDPDRDIYI</sequence>
<dbReference type="Pfam" id="PF00625">
    <property type="entry name" value="Guanylate_kin"/>
    <property type="match status" value="1"/>
</dbReference>
<keyword evidence="4" id="KW-1185">Reference proteome</keyword>
<dbReference type="PANTHER" id="PTHR23117:SF18">
    <property type="entry name" value="LEUCINE-RICH REPEAT AND GUANYLATE KINASE DOMAIN-CONTAINING PROTEIN"/>
    <property type="match status" value="1"/>
</dbReference>
<dbReference type="PANTHER" id="PTHR23117">
    <property type="entry name" value="GUANYLATE KINASE-RELATED"/>
    <property type="match status" value="1"/>
</dbReference>
<dbReference type="SUPFAM" id="SSF52540">
    <property type="entry name" value="P-loop containing nucleoside triphosphate hydrolases"/>
    <property type="match status" value="1"/>
</dbReference>
<name>A0A6G9LNZ5_9CAUD</name>
<dbReference type="EMBL" id="MT119360">
    <property type="protein sequence ID" value="QIQ66242.1"/>
    <property type="molecule type" value="Genomic_DNA"/>
</dbReference>
<dbReference type="PROSITE" id="PS50052">
    <property type="entry name" value="GUANYLATE_KINASE_2"/>
    <property type="match status" value="1"/>
</dbReference>
<protein>
    <recommendedName>
        <fullName evidence="2">Guanylate kinase-like domain-containing protein</fullName>
    </recommendedName>
</protein>
<keyword evidence="1" id="KW-0808">Transferase</keyword>
<dbReference type="InterPro" id="IPR027417">
    <property type="entry name" value="P-loop_NTPase"/>
</dbReference>
<accession>A0A6G9LNZ5</accession>
<dbReference type="Gene3D" id="3.40.50.300">
    <property type="entry name" value="P-loop containing nucleotide triphosphate hydrolases"/>
    <property type="match status" value="1"/>
</dbReference>
<evidence type="ECO:0000313" key="4">
    <source>
        <dbReference type="Proteomes" id="UP000501773"/>
    </source>
</evidence>
<reference evidence="4" key="1">
    <citation type="submission" date="2020-02" db="EMBL/GenBank/DDBJ databases">
        <authorList>
            <person name="Olsen N.S."/>
            <person name="Forero-Junco L."/>
            <person name="Kot W."/>
            <person name="Hansen L.H."/>
        </authorList>
    </citation>
    <scope>NUCLEOTIDE SEQUENCE [LARGE SCALE GENOMIC DNA]</scope>
</reference>
<dbReference type="Proteomes" id="UP000501773">
    <property type="component" value="Segment"/>
</dbReference>
<gene>
    <name evidence="3" type="ORF">nattely_75</name>
</gene>
<dbReference type="InterPro" id="IPR008145">
    <property type="entry name" value="GK/Ca_channel_bsu"/>
</dbReference>
<dbReference type="GO" id="GO:0004385">
    <property type="term" value="F:GMP kinase activity"/>
    <property type="evidence" value="ECO:0007669"/>
    <property type="project" value="TreeGrafter"/>
</dbReference>
<dbReference type="PROSITE" id="PS00856">
    <property type="entry name" value="GUANYLATE_KINASE_1"/>
    <property type="match status" value="1"/>
</dbReference>
<dbReference type="InterPro" id="IPR008144">
    <property type="entry name" value="Guanylate_kin-like_dom"/>
</dbReference>
<organism evidence="3 4">
    <name type="scientific">Enterococcus phage nattely</name>
    <dbReference type="NCBI Taxonomy" id="2719593"/>
    <lineage>
        <taxon>Viruses</taxon>
        <taxon>Duplodnaviria</taxon>
        <taxon>Heunggongvirae</taxon>
        <taxon>Uroviricota</taxon>
        <taxon>Caudoviricetes</taxon>
        <taxon>Andrewesvirinae</taxon>
        <taxon>Vipetofemvirus</taxon>
        <taxon>Vipetofemvirus nattely</taxon>
    </lineage>
</organism>
<dbReference type="InterPro" id="IPR020590">
    <property type="entry name" value="Guanylate_kinase_CS"/>
</dbReference>
<dbReference type="SMART" id="SM00072">
    <property type="entry name" value="GuKc"/>
    <property type="match status" value="1"/>
</dbReference>
<evidence type="ECO:0000259" key="2">
    <source>
        <dbReference type="PROSITE" id="PS50052"/>
    </source>
</evidence>
<proteinExistence type="predicted"/>
<evidence type="ECO:0000313" key="3">
    <source>
        <dbReference type="EMBL" id="QIQ66242.1"/>
    </source>
</evidence>